<keyword evidence="5" id="KW-1185">Reference proteome</keyword>
<gene>
    <name evidence="4" type="ORF">NZ698_03440</name>
</gene>
<name>A0ABT2W1X7_9FLAO</name>
<feature type="domain" description="HTH tetR-type" evidence="3">
    <location>
        <begin position="2"/>
        <end position="60"/>
    </location>
</feature>
<proteinExistence type="predicted"/>
<dbReference type="RefSeq" id="WP_263001691.1">
    <property type="nucleotide sequence ID" value="NZ_JAOTEM010000001.1"/>
</dbReference>
<keyword evidence="1 2" id="KW-0238">DNA-binding</keyword>
<accession>A0ABT2W1X7</accession>
<reference evidence="5" key="1">
    <citation type="submission" date="2023-07" db="EMBL/GenBank/DDBJ databases">
        <title>Chryseobacterium sp. strain PBS4-4 Genome sequencing and assembly.</title>
        <authorList>
            <person name="Jung Y."/>
        </authorList>
    </citation>
    <scope>NUCLEOTIDE SEQUENCE [LARGE SCALE GENOMIC DNA]</scope>
    <source>
        <strain evidence="5">PBS4-4</strain>
    </source>
</reference>
<evidence type="ECO:0000256" key="2">
    <source>
        <dbReference type="PROSITE-ProRule" id="PRU00335"/>
    </source>
</evidence>
<comment type="caution">
    <text evidence="4">The sequence shown here is derived from an EMBL/GenBank/DDBJ whole genome shotgun (WGS) entry which is preliminary data.</text>
</comment>
<dbReference type="EMBL" id="JAOTEM010000001">
    <property type="protein sequence ID" value="MCU7616237.1"/>
    <property type="molecule type" value="Genomic_DNA"/>
</dbReference>
<protein>
    <submittedName>
        <fullName evidence="4">TetR/AcrR family transcriptional regulator</fullName>
    </submittedName>
</protein>
<sequence length="186" mass="20984">MKDTKDKIIAATVFCLNMNENASIDEIANHLGINRRTIHRYFKDRNNLLQCCLSKMMSKCNRAMADAYESSADPIEQVEAMFDAALSIGIEYSFVKKIFKRSNYGQVLKSESLDYESVNQKWCRLITGLQHSGVINNLLPISWVYNLFGGIVDIAIQAETSGDVAINEIRNLSWDSFKGSIGMINK</sequence>
<dbReference type="Pfam" id="PF00440">
    <property type="entry name" value="TetR_N"/>
    <property type="match status" value="1"/>
</dbReference>
<dbReference type="InterPro" id="IPR009057">
    <property type="entry name" value="Homeodomain-like_sf"/>
</dbReference>
<dbReference type="Gene3D" id="1.10.357.10">
    <property type="entry name" value="Tetracycline Repressor, domain 2"/>
    <property type="match status" value="1"/>
</dbReference>
<organism evidence="4 5">
    <name type="scientific">Chryseobacterium edaphi</name>
    <dbReference type="NCBI Taxonomy" id="2976532"/>
    <lineage>
        <taxon>Bacteria</taxon>
        <taxon>Pseudomonadati</taxon>
        <taxon>Bacteroidota</taxon>
        <taxon>Flavobacteriia</taxon>
        <taxon>Flavobacteriales</taxon>
        <taxon>Weeksellaceae</taxon>
        <taxon>Chryseobacterium group</taxon>
        <taxon>Chryseobacterium</taxon>
    </lineage>
</organism>
<dbReference type="Proteomes" id="UP001208649">
    <property type="component" value="Unassembled WGS sequence"/>
</dbReference>
<evidence type="ECO:0000313" key="5">
    <source>
        <dbReference type="Proteomes" id="UP001208649"/>
    </source>
</evidence>
<feature type="DNA-binding region" description="H-T-H motif" evidence="2">
    <location>
        <begin position="23"/>
        <end position="42"/>
    </location>
</feature>
<dbReference type="InterPro" id="IPR001647">
    <property type="entry name" value="HTH_TetR"/>
</dbReference>
<dbReference type="SUPFAM" id="SSF46689">
    <property type="entry name" value="Homeodomain-like"/>
    <property type="match status" value="1"/>
</dbReference>
<evidence type="ECO:0000313" key="4">
    <source>
        <dbReference type="EMBL" id="MCU7616237.1"/>
    </source>
</evidence>
<evidence type="ECO:0000259" key="3">
    <source>
        <dbReference type="PROSITE" id="PS50977"/>
    </source>
</evidence>
<dbReference type="PROSITE" id="PS50977">
    <property type="entry name" value="HTH_TETR_2"/>
    <property type="match status" value="1"/>
</dbReference>
<evidence type="ECO:0000256" key="1">
    <source>
        <dbReference type="ARBA" id="ARBA00023125"/>
    </source>
</evidence>